<dbReference type="InterPro" id="IPR020016">
    <property type="entry name" value="Decahaem-assoc_OM_MtrB/PioB"/>
</dbReference>
<dbReference type="AlphaFoldDB" id="A0A1G5QVU3"/>
<evidence type="ECO:0000256" key="2">
    <source>
        <dbReference type="SAM" id="SignalP"/>
    </source>
</evidence>
<dbReference type="EMBL" id="FMWD01000010">
    <property type="protein sequence ID" value="SCZ65670.1"/>
    <property type="molecule type" value="Genomic_DNA"/>
</dbReference>
<keyword evidence="4" id="KW-1185">Reference proteome</keyword>
<name>A0A1G5QVU3_9GAMM</name>
<gene>
    <name evidence="3" type="ORF">SAMN03097708_02862</name>
</gene>
<feature type="chain" id="PRO_5011437443" evidence="2">
    <location>
        <begin position="23"/>
        <end position="667"/>
    </location>
</feature>
<evidence type="ECO:0000313" key="3">
    <source>
        <dbReference type="EMBL" id="SCZ65670.1"/>
    </source>
</evidence>
<dbReference type="NCBIfam" id="TIGR03509">
    <property type="entry name" value="OMP_MtrB_PioB"/>
    <property type="match status" value="1"/>
</dbReference>
<evidence type="ECO:0000256" key="1">
    <source>
        <dbReference type="SAM" id="MobiDB-lite"/>
    </source>
</evidence>
<proteinExistence type="predicted"/>
<evidence type="ECO:0000313" key="4">
    <source>
        <dbReference type="Proteomes" id="UP000199648"/>
    </source>
</evidence>
<dbReference type="RefSeq" id="WP_092998520.1">
    <property type="nucleotide sequence ID" value="NZ_FMWD01000010.1"/>
</dbReference>
<dbReference type="Pfam" id="PF11854">
    <property type="entry name" value="MtrB_PioB"/>
    <property type="match status" value="1"/>
</dbReference>
<reference evidence="3 4" key="1">
    <citation type="submission" date="2016-10" db="EMBL/GenBank/DDBJ databases">
        <authorList>
            <person name="de Groot N.N."/>
        </authorList>
    </citation>
    <scope>NUCLEOTIDE SEQUENCE [LARGE SCALE GENOMIC DNA]</scope>
    <source>
        <strain evidence="3 4">HLD2</strain>
    </source>
</reference>
<sequence length="667" mass="74814">MRYNKLMAAMVATGLCAGTAHAFDMSLGETVERDEEKWAELTEVSSEVEVGLGYVDEMDGNAYRFGHYTGLDDSGAYLILGADLRHRDPHDSDSARYWSLRARNLGLRSRQLETDYGEQGRYRIFFDYTEIPTRKADDTRTPFRESGGNLRLPEEGSQATIEDHLRPVEIGLDRQQAELGGEVHLSPSWSLRSSFSQTTREGTGTIGLGSHWAVGESIIAPLPVDETTRSYDIAAAWRGEASHLAFGYRTIQFNNEYDVLRWDNAHDADWEGEGEEKARAPDNEHHEVYASGNHRLGEQTHLSASASIGRSLQDARFVGDAVMSRDSLDAAVDTSSLGLKITSRPTAKLRLRSGYQMDRRDNDTGQVVRDNTLAIDPSYNYTRHRFDLGGNYRLASATRLNLDYRYTDTERDPAHSESSEENSVRARLRTSIGPQLSGGLSLEQENRRGSTYLRETGPDELRNYAWADRDRTRAGLFAQYFATEILSLSLTSDLLRDRYDESELGLTEADRHITSLDSYLAISALSSLHGFISYEESDSTQVGETWVGDRREQVLAVGVGGKTQRMNEQLELGGDFSWVESLAELDVDSDGRLPDVTTRVKRIDLYAGYQVNRELGLRLRYRFEDYDSDDWSTTGNIVTAGGNIITLGQDDTEYQAQSIGLSLAYRF</sequence>
<dbReference type="OrthoDB" id="9146719at2"/>
<feature type="region of interest" description="Disordered" evidence="1">
    <location>
        <begin position="137"/>
        <end position="157"/>
    </location>
</feature>
<keyword evidence="2" id="KW-0732">Signal</keyword>
<organism evidence="3 4">
    <name type="scientific">Thiohalomonas denitrificans</name>
    <dbReference type="NCBI Taxonomy" id="415747"/>
    <lineage>
        <taxon>Bacteria</taxon>
        <taxon>Pseudomonadati</taxon>
        <taxon>Pseudomonadota</taxon>
        <taxon>Gammaproteobacteria</taxon>
        <taxon>Thiohalomonadales</taxon>
        <taxon>Thiohalomonadaceae</taxon>
        <taxon>Thiohalomonas</taxon>
    </lineage>
</organism>
<protein>
    <submittedName>
        <fullName evidence="3">Decaheme-associated outer membrane protein, MtrB/PioB family</fullName>
    </submittedName>
</protein>
<dbReference type="SUPFAM" id="SSF56935">
    <property type="entry name" value="Porins"/>
    <property type="match status" value="1"/>
</dbReference>
<accession>A0A1G5QVU3</accession>
<dbReference type="STRING" id="415747.SAMN03097708_02862"/>
<feature type="signal peptide" evidence="2">
    <location>
        <begin position="1"/>
        <end position="22"/>
    </location>
</feature>
<dbReference type="Proteomes" id="UP000199648">
    <property type="component" value="Unassembled WGS sequence"/>
</dbReference>